<dbReference type="OrthoDB" id="154912at2"/>
<dbReference type="PANTHER" id="PTHR40078">
    <property type="entry name" value="INTEGRAL MEMBRANE PROTEIN-RELATED"/>
    <property type="match status" value="1"/>
</dbReference>
<evidence type="ECO:0008006" key="4">
    <source>
        <dbReference type="Google" id="ProtNLM"/>
    </source>
</evidence>
<reference evidence="2 3" key="1">
    <citation type="submission" date="2015-07" db="EMBL/GenBank/DDBJ databases">
        <title>Whole genome sequence of Herpetosiphon geysericola DSM 7119.</title>
        <authorList>
            <person name="Hemp J."/>
            <person name="Ward L.M."/>
            <person name="Pace L.A."/>
            <person name="Fischer W.W."/>
        </authorList>
    </citation>
    <scope>NUCLEOTIDE SEQUENCE [LARGE SCALE GENOMIC DNA]</scope>
    <source>
        <strain evidence="2 3">DSM 7119</strain>
    </source>
</reference>
<feature type="transmembrane region" description="Helical" evidence="1">
    <location>
        <begin position="20"/>
        <end position="38"/>
    </location>
</feature>
<comment type="caution">
    <text evidence="2">The sequence shown here is derived from an EMBL/GenBank/DDBJ whole genome shotgun (WGS) entry which is preliminary data.</text>
</comment>
<dbReference type="AlphaFoldDB" id="A0A0P6XE35"/>
<dbReference type="InterPro" id="IPR038750">
    <property type="entry name" value="YczE/YyaS-like"/>
</dbReference>
<accession>A0A0P6XE35</accession>
<protein>
    <recommendedName>
        <fullName evidence="4">Integral membrane protein</fullName>
    </recommendedName>
</protein>
<evidence type="ECO:0000313" key="3">
    <source>
        <dbReference type="Proteomes" id="UP000050277"/>
    </source>
</evidence>
<feature type="transmembrane region" description="Helical" evidence="1">
    <location>
        <begin position="92"/>
        <end position="110"/>
    </location>
</feature>
<sequence>MFGSFLARHFDFRPVAARQWVQLIFGLSMYGLAISFMMQSQFGLGPWDLFHQGINKLTGLKVGLVSELVGFGLMAILLLVDIRFGWGTISNIILIGLVTDLTMPLIPVVSTWPWQLGYYLLALLLCGIGIGAYIGANMGAGPRDSFMLFLVRRFNWPVRHVRTGIELSVLFLGWIMGGDVGWGTLLFAVSIGPAVQWGLKLFKALPHSAKPEPVAAEPAEVAPSV</sequence>
<evidence type="ECO:0000313" key="2">
    <source>
        <dbReference type="EMBL" id="KPL81248.1"/>
    </source>
</evidence>
<organism evidence="2 3">
    <name type="scientific">Herpetosiphon geysericola</name>
    <dbReference type="NCBI Taxonomy" id="70996"/>
    <lineage>
        <taxon>Bacteria</taxon>
        <taxon>Bacillati</taxon>
        <taxon>Chloroflexota</taxon>
        <taxon>Chloroflexia</taxon>
        <taxon>Herpetosiphonales</taxon>
        <taxon>Herpetosiphonaceae</taxon>
        <taxon>Herpetosiphon</taxon>
    </lineage>
</organism>
<dbReference type="EMBL" id="LGKP01000035">
    <property type="protein sequence ID" value="KPL81248.1"/>
    <property type="molecule type" value="Genomic_DNA"/>
</dbReference>
<gene>
    <name evidence="2" type="ORF">SE18_21445</name>
</gene>
<name>A0A0P6XE35_9CHLR</name>
<keyword evidence="3" id="KW-1185">Reference proteome</keyword>
<dbReference type="Proteomes" id="UP000050277">
    <property type="component" value="Unassembled WGS sequence"/>
</dbReference>
<dbReference type="Pfam" id="PF19700">
    <property type="entry name" value="DUF6198"/>
    <property type="match status" value="1"/>
</dbReference>
<keyword evidence="1" id="KW-1133">Transmembrane helix</keyword>
<keyword evidence="1" id="KW-0812">Transmembrane</keyword>
<keyword evidence="1" id="KW-0472">Membrane</keyword>
<feature type="transmembrane region" description="Helical" evidence="1">
    <location>
        <begin position="58"/>
        <end position="80"/>
    </location>
</feature>
<evidence type="ECO:0000256" key="1">
    <source>
        <dbReference type="SAM" id="Phobius"/>
    </source>
</evidence>
<dbReference type="PANTHER" id="PTHR40078:SF1">
    <property type="entry name" value="INTEGRAL MEMBRANE PROTEIN"/>
    <property type="match status" value="1"/>
</dbReference>
<feature type="transmembrane region" description="Helical" evidence="1">
    <location>
        <begin position="116"/>
        <end position="136"/>
    </location>
</feature>
<dbReference type="RefSeq" id="WP_054536514.1">
    <property type="nucleotide sequence ID" value="NZ_LGKP01000035.1"/>
</dbReference>
<proteinExistence type="predicted"/>